<evidence type="ECO:0000259" key="2">
    <source>
        <dbReference type="Pfam" id="PF11560"/>
    </source>
</evidence>
<feature type="region of interest" description="Disordered" evidence="1">
    <location>
        <begin position="189"/>
        <end position="241"/>
    </location>
</feature>
<feature type="compositionally biased region" description="Polar residues" evidence="1">
    <location>
        <begin position="515"/>
        <end position="533"/>
    </location>
</feature>
<sequence>MADAYLSSDSEQEPSPPKAPSKHKSKSRGRSTAVSSESLQHRPSSAAEKDAQRRHRALEKQYDRARLATSASVFATGQQLSPQGHLALTSDAVPGLGEDRDASTSQALAGPSRGLTKRTSLSLPDVSSVGLAEPHPTSSRRAEATFTPTAAGLRGPEGQLLTPQVDLQAASNALSSILAAGLHQSVLQQPTPVQHCTSHPSAPGRSKSPSRLAHISSEDSEQEEEPPEELEFSEDEGLAPDTTAFSGLFRPSLFKSLLHKARQITNMGAPPAEPSAASAPHEALFSSSKPGRDFIPCPQLFSDVLQSPWSQPGSLMGPTSLDKKLYCGAPELDSLLALPVVDPPIASLSSSSLLSSEALDVLKSEDRKTELSFRKEHQSLAWTIKTATATSFFNRATLLWLRQLQERLPPEDTRLHQDINKIVAATEYSADASLNSVKFASRALASSVTSRKLFWLRNWRADAKAKWKLAAAPFKALHLFGPALDPVLVEDKDKRKVMPTSSYRRLERRYAPYSQRQPFGASSGSGGPYSQRTFFPGTDRSLDRQRFRDRSRASSSRCPFRGAGFRQPRRGK</sequence>
<proteinExistence type="predicted"/>
<feature type="domain" description="Lamina-associated polypeptide 2 alpha C-terminal" evidence="2">
    <location>
        <begin position="329"/>
        <end position="486"/>
    </location>
</feature>
<dbReference type="Gene3D" id="1.10.287.3160">
    <property type="match status" value="1"/>
</dbReference>
<protein>
    <submittedName>
        <fullName evidence="4">Lamina-associated polypeptide 2, isoforms alpha/zeta-like</fullName>
    </submittedName>
</protein>
<dbReference type="GeneID" id="117671364"/>
<feature type="region of interest" description="Disordered" evidence="1">
    <location>
        <begin position="1"/>
        <end position="63"/>
    </location>
</feature>
<dbReference type="InterPro" id="IPR021623">
    <property type="entry name" value="LAP2alpha_C"/>
</dbReference>
<dbReference type="InParanoid" id="A0A6P9CUK5"/>
<feature type="region of interest" description="Disordered" evidence="1">
    <location>
        <begin position="515"/>
        <end position="572"/>
    </location>
</feature>
<evidence type="ECO:0000313" key="4">
    <source>
        <dbReference type="RefSeq" id="XP_034283141.1"/>
    </source>
</evidence>
<reference evidence="4" key="1">
    <citation type="submission" date="2025-08" db="UniProtKB">
        <authorList>
            <consortium name="RefSeq"/>
        </authorList>
    </citation>
    <scope>IDENTIFICATION</scope>
    <source>
        <tissue evidence="4">Blood</tissue>
    </source>
</reference>
<dbReference type="Proteomes" id="UP001652622">
    <property type="component" value="Unplaced"/>
</dbReference>
<gene>
    <name evidence="4" type="primary">LOC117671364</name>
</gene>
<dbReference type="KEGG" id="pgut:117671364"/>
<feature type="region of interest" description="Disordered" evidence="1">
    <location>
        <begin position="76"/>
        <end position="158"/>
    </location>
</feature>
<dbReference type="RefSeq" id="XP_034283141.1">
    <property type="nucleotide sequence ID" value="XM_034427250.1"/>
</dbReference>
<evidence type="ECO:0000256" key="1">
    <source>
        <dbReference type="SAM" id="MobiDB-lite"/>
    </source>
</evidence>
<feature type="compositionally biased region" description="Basic residues" evidence="1">
    <location>
        <begin position="20"/>
        <end position="29"/>
    </location>
</feature>
<feature type="compositionally biased region" description="Basic and acidic residues" evidence="1">
    <location>
        <begin position="540"/>
        <end position="552"/>
    </location>
</feature>
<feature type="compositionally biased region" description="Acidic residues" evidence="1">
    <location>
        <begin position="218"/>
        <end position="238"/>
    </location>
</feature>
<dbReference type="AlphaFoldDB" id="A0A6P9CUK5"/>
<accession>A0A6P9CUK5</accession>
<name>A0A6P9CUK5_PANGU</name>
<organism evidence="3 4">
    <name type="scientific">Pantherophis guttatus</name>
    <name type="common">Corn snake</name>
    <name type="synonym">Elaphe guttata</name>
    <dbReference type="NCBI Taxonomy" id="94885"/>
    <lineage>
        <taxon>Eukaryota</taxon>
        <taxon>Metazoa</taxon>
        <taxon>Chordata</taxon>
        <taxon>Craniata</taxon>
        <taxon>Vertebrata</taxon>
        <taxon>Euteleostomi</taxon>
        <taxon>Lepidosauria</taxon>
        <taxon>Squamata</taxon>
        <taxon>Bifurcata</taxon>
        <taxon>Unidentata</taxon>
        <taxon>Episquamata</taxon>
        <taxon>Toxicofera</taxon>
        <taxon>Serpentes</taxon>
        <taxon>Colubroidea</taxon>
        <taxon>Colubridae</taxon>
        <taxon>Colubrinae</taxon>
        <taxon>Pantherophis</taxon>
    </lineage>
</organism>
<dbReference type="Pfam" id="PF11560">
    <property type="entry name" value="LAP2alpha"/>
    <property type="match status" value="1"/>
</dbReference>
<feature type="compositionally biased region" description="Polar residues" evidence="1">
    <location>
        <begin position="30"/>
        <end position="43"/>
    </location>
</feature>
<feature type="compositionally biased region" description="Polar residues" evidence="1">
    <location>
        <begin position="189"/>
        <end position="200"/>
    </location>
</feature>
<keyword evidence="3" id="KW-1185">Reference proteome</keyword>
<evidence type="ECO:0000313" key="3">
    <source>
        <dbReference type="Proteomes" id="UP001652622"/>
    </source>
</evidence>